<feature type="transmembrane region" description="Helical" evidence="2">
    <location>
        <begin position="23"/>
        <end position="42"/>
    </location>
</feature>
<protein>
    <submittedName>
        <fullName evidence="3">Uncharacterized protein</fullName>
    </submittedName>
</protein>
<sequence>MAAAAPEEAKESQCEPQPPDGGWGWMVAAGVFLIALMVPMLLPSFGILFSRQLLEWHTSSTTIAVIFNTFLVVWRLAGVVVGTLTKEFGFRRVAVTGTLLTATSLTLSAFAASPLHLLITFSLGCGLGNGLSCVGYLILAHYFKKRRGRATACLVAGAGLGHFVSPLVIRLLQEEYGMRGATVVLGGITLHAVVGASVFQPVEWHWKKPKEDIAMEDTGTFSSLLPSHAKTKEPKRAEVKVANDSKEGTDDPLCVAPSPRRVSQSTSVAEREGTSFSVHTVVIVAKTEAPAAPLAAWRDRSRACGLCRTLGRVLRSVVRDMRVLRKPTCLIIGLASSLIINAEANFLVMVPFALQAAGYPLQTAAWCLSIAGMSNLFTRLCVSALSDLPWFNMRLCYMAGMAAMATSVLG</sequence>
<evidence type="ECO:0000313" key="4">
    <source>
        <dbReference type="Proteomes" id="UP001487740"/>
    </source>
</evidence>
<name>A0AAW0TXA5_SCYPA</name>
<comment type="caution">
    <text evidence="3">The sequence shown here is derived from an EMBL/GenBank/DDBJ whole genome shotgun (WGS) entry which is preliminary data.</text>
</comment>
<feature type="transmembrane region" description="Helical" evidence="2">
    <location>
        <begin position="93"/>
        <end position="112"/>
    </location>
</feature>
<feature type="transmembrane region" description="Helical" evidence="2">
    <location>
        <begin position="329"/>
        <end position="353"/>
    </location>
</feature>
<dbReference type="EMBL" id="JARAKH010000023">
    <property type="protein sequence ID" value="KAK8392161.1"/>
    <property type="molecule type" value="Genomic_DNA"/>
</dbReference>
<dbReference type="InterPro" id="IPR050327">
    <property type="entry name" value="Proton-linked_MCT"/>
</dbReference>
<evidence type="ECO:0000313" key="3">
    <source>
        <dbReference type="EMBL" id="KAK8392161.1"/>
    </source>
</evidence>
<proteinExistence type="predicted"/>
<dbReference type="Gene3D" id="1.20.1250.20">
    <property type="entry name" value="MFS general substrate transporter like domains"/>
    <property type="match status" value="1"/>
</dbReference>
<evidence type="ECO:0000256" key="2">
    <source>
        <dbReference type="SAM" id="Phobius"/>
    </source>
</evidence>
<dbReference type="SUPFAM" id="SSF103473">
    <property type="entry name" value="MFS general substrate transporter"/>
    <property type="match status" value="1"/>
</dbReference>
<keyword evidence="2" id="KW-1133">Transmembrane helix</keyword>
<dbReference type="AlphaFoldDB" id="A0AAW0TXA5"/>
<reference evidence="3 4" key="1">
    <citation type="submission" date="2023-03" db="EMBL/GenBank/DDBJ databases">
        <title>High-quality genome of Scylla paramamosain provides insights in environmental adaptation.</title>
        <authorList>
            <person name="Zhang L."/>
        </authorList>
    </citation>
    <scope>NUCLEOTIDE SEQUENCE [LARGE SCALE GENOMIC DNA]</scope>
    <source>
        <strain evidence="3">LZ_2023a</strain>
        <tissue evidence="3">Muscle</tissue>
    </source>
</reference>
<feature type="transmembrane region" description="Helical" evidence="2">
    <location>
        <begin position="178"/>
        <end position="199"/>
    </location>
</feature>
<feature type="transmembrane region" description="Helical" evidence="2">
    <location>
        <begin position="151"/>
        <end position="172"/>
    </location>
</feature>
<feature type="compositionally biased region" description="Basic and acidic residues" evidence="1">
    <location>
        <begin position="230"/>
        <end position="249"/>
    </location>
</feature>
<gene>
    <name evidence="3" type="ORF">O3P69_017634</name>
</gene>
<keyword evidence="2" id="KW-0812">Transmembrane</keyword>
<dbReference type="PANTHER" id="PTHR11360">
    <property type="entry name" value="MONOCARBOXYLATE TRANSPORTER"/>
    <property type="match status" value="1"/>
</dbReference>
<dbReference type="InterPro" id="IPR036259">
    <property type="entry name" value="MFS_trans_sf"/>
</dbReference>
<dbReference type="PANTHER" id="PTHR11360:SF306">
    <property type="entry name" value="RE01051P"/>
    <property type="match status" value="1"/>
</dbReference>
<evidence type="ECO:0000256" key="1">
    <source>
        <dbReference type="SAM" id="MobiDB-lite"/>
    </source>
</evidence>
<dbReference type="GO" id="GO:0008028">
    <property type="term" value="F:monocarboxylic acid transmembrane transporter activity"/>
    <property type="evidence" value="ECO:0007669"/>
    <property type="project" value="TreeGrafter"/>
</dbReference>
<keyword evidence="4" id="KW-1185">Reference proteome</keyword>
<organism evidence="3 4">
    <name type="scientific">Scylla paramamosain</name>
    <name type="common">Mud crab</name>
    <dbReference type="NCBI Taxonomy" id="85552"/>
    <lineage>
        <taxon>Eukaryota</taxon>
        <taxon>Metazoa</taxon>
        <taxon>Ecdysozoa</taxon>
        <taxon>Arthropoda</taxon>
        <taxon>Crustacea</taxon>
        <taxon>Multicrustacea</taxon>
        <taxon>Malacostraca</taxon>
        <taxon>Eumalacostraca</taxon>
        <taxon>Eucarida</taxon>
        <taxon>Decapoda</taxon>
        <taxon>Pleocyemata</taxon>
        <taxon>Brachyura</taxon>
        <taxon>Eubrachyura</taxon>
        <taxon>Portunoidea</taxon>
        <taxon>Portunidae</taxon>
        <taxon>Portuninae</taxon>
        <taxon>Scylla</taxon>
    </lineage>
</organism>
<dbReference type="Proteomes" id="UP001487740">
    <property type="component" value="Unassembled WGS sequence"/>
</dbReference>
<feature type="transmembrane region" description="Helical" evidence="2">
    <location>
        <begin position="62"/>
        <end position="81"/>
    </location>
</feature>
<dbReference type="Pfam" id="PF07690">
    <property type="entry name" value="MFS_1"/>
    <property type="match status" value="1"/>
</dbReference>
<feature type="transmembrane region" description="Helical" evidence="2">
    <location>
        <begin position="118"/>
        <end position="139"/>
    </location>
</feature>
<feature type="transmembrane region" description="Helical" evidence="2">
    <location>
        <begin position="390"/>
        <end position="409"/>
    </location>
</feature>
<accession>A0AAW0TXA5</accession>
<dbReference type="InterPro" id="IPR011701">
    <property type="entry name" value="MFS"/>
</dbReference>
<feature type="transmembrane region" description="Helical" evidence="2">
    <location>
        <begin position="359"/>
        <end position="378"/>
    </location>
</feature>
<keyword evidence="2" id="KW-0472">Membrane</keyword>
<feature type="region of interest" description="Disordered" evidence="1">
    <location>
        <begin position="224"/>
        <end position="253"/>
    </location>
</feature>